<proteinExistence type="predicted"/>
<gene>
    <name evidence="1" type="ORF">TCIL3000_0_28260</name>
</gene>
<reference evidence="2" key="1">
    <citation type="submission" date="2011-07" db="EMBL/GenBank/DDBJ databases">
        <title>Divergent evolution of antigenic variation in African trypanosomes.</title>
        <authorList>
            <person name="Jackson A.P."/>
            <person name="Berry A."/>
            <person name="Allison H.C."/>
            <person name="Burton P."/>
            <person name="Anderson J."/>
            <person name="Aslett M."/>
            <person name="Brown R."/>
            <person name="Corton N."/>
            <person name="Harris D."/>
            <person name="Hauser H."/>
            <person name="Gamble J."/>
            <person name="Gilderthorp R."/>
            <person name="McQuillan J."/>
            <person name="Quail M.A."/>
            <person name="Sanders M."/>
            <person name="Van Tonder A."/>
            <person name="Ginger M.L."/>
            <person name="Donelson J.E."/>
            <person name="Field M.C."/>
            <person name="Barry J.D."/>
            <person name="Berriman M."/>
            <person name="Hertz-Fowler C."/>
        </authorList>
    </citation>
    <scope>NUCLEOTIDE SEQUENCE [LARGE SCALE GENOMIC DNA]</scope>
    <source>
        <strain evidence="2">IL3000</strain>
    </source>
</reference>
<keyword evidence="2" id="KW-1185">Reference proteome</keyword>
<evidence type="ECO:0000313" key="1">
    <source>
        <dbReference type="EMBL" id="CCD11888.1"/>
    </source>
</evidence>
<dbReference type="AlphaFoldDB" id="F9W405"/>
<evidence type="ECO:0000313" key="2">
    <source>
        <dbReference type="Proteomes" id="UP000000702"/>
    </source>
</evidence>
<organism evidence="1 2">
    <name type="scientific">Trypanosoma congolense (strain IL3000)</name>
    <dbReference type="NCBI Taxonomy" id="1068625"/>
    <lineage>
        <taxon>Eukaryota</taxon>
        <taxon>Discoba</taxon>
        <taxon>Euglenozoa</taxon>
        <taxon>Kinetoplastea</taxon>
        <taxon>Metakinetoplastina</taxon>
        <taxon>Trypanosomatida</taxon>
        <taxon>Trypanosomatidae</taxon>
        <taxon>Trypanosoma</taxon>
        <taxon>Nannomonas</taxon>
    </lineage>
</organism>
<dbReference type="VEuPathDB" id="TriTrypDB:TcIL3000_0_28260"/>
<sequence length="150" mass="16921">MSHRRHCYPFRGVIYLAFRSFPRVLHRSKQRTRARSLLSKAKRLLSRRLRADKLCPHRYSPRPFAFSPHRDFGKPPKYVTLACGTFLRELLTCNAGPTACQSNVSPLLSPTPNTAVVSGEVELLQLLVSCTHSALQHATVQNYQGGHSSH</sequence>
<comment type="caution">
    <text evidence="1">The sequence shown here is derived from an EMBL/GenBank/DDBJ whole genome shotgun (WGS) entry which is preliminary data.</text>
</comment>
<dbReference type="Proteomes" id="UP000000702">
    <property type="component" value="Unassembled WGS sequence"/>
</dbReference>
<reference evidence="1 2" key="2">
    <citation type="journal article" date="2012" name="Proc. Natl. Acad. Sci. U.S.A.">
        <title>Antigenic diversity is generated by distinct evolutionary mechanisms in African trypanosome species.</title>
        <authorList>
            <person name="Jackson A.P."/>
            <person name="Berry A."/>
            <person name="Aslett M."/>
            <person name="Allison H.C."/>
            <person name="Burton P."/>
            <person name="Vavrova-Anderson J."/>
            <person name="Brown R."/>
            <person name="Browne H."/>
            <person name="Corton N."/>
            <person name="Hauser H."/>
            <person name="Gamble J."/>
            <person name="Gilderthorp R."/>
            <person name="Marcello L."/>
            <person name="McQuillan J."/>
            <person name="Otto T.D."/>
            <person name="Quail M.A."/>
            <person name="Sanders M.J."/>
            <person name="van Tonder A."/>
            <person name="Ginger M.L."/>
            <person name="Field M.C."/>
            <person name="Barry J.D."/>
            <person name="Hertz-Fowler C."/>
            <person name="Berriman M."/>
        </authorList>
    </citation>
    <scope>NUCLEOTIDE SEQUENCE [LARGE SCALE GENOMIC DNA]</scope>
    <source>
        <strain evidence="1 2">IL3000</strain>
    </source>
</reference>
<dbReference type="EMBL" id="CAEQ01000500">
    <property type="protein sequence ID" value="CCD11888.1"/>
    <property type="molecule type" value="Genomic_DNA"/>
</dbReference>
<protein>
    <submittedName>
        <fullName evidence="1">WGS project CAEQ00000000 data, annotated contig 1133</fullName>
    </submittedName>
</protein>
<name>F9W405_TRYCI</name>
<accession>F9W405</accession>